<comment type="similarity">
    <text evidence="4">Belongs to the gamma-glutamyltransferase family.</text>
</comment>
<dbReference type="NCBIfam" id="TIGR00066">
    <property type="entry name" value="g_glut_trans"/>
    <property type="match status" value="1"/>
</dbReference>
<keyword evidence="6" id="KW-1185">Reference proteome</keyword>
<comment type="catalytic activity">
    <reaction evidence="2 4">
        <text>glutathione + H2O = L-cysteinylglycine + L-glutamate</text>
        <dbReference type="Rhea" id="RHEA:28807"/>
        <dbReference type="ChEBI" id="CHEBI:15377"/>
        <dbReference type="ChEBI" id="CHEBI:29985"/>
        <dbReference type="ChEBI" id="CHEBI:57925"/>
        <dbReference type="ChEBI" id="CHEBI:61694"/>
        <dbReference type="EC" id="3.4.19.13"/>
    </reaction>
</comment>
<keyword evidence="4" id="KW-0317">Glutathione biosynthesis</keyword>
<evidence type="ECO:0000313" key="6">
    <source>
        <dbReference type="Proteomes" id="UP000681526"/>
    </source>
</evidence>
<keyword evidence="4" id="KW-0378">Hydrolase</keyword>
<dbReference type="SUPFAM" id="SSF56235">
    <property type="entry name" value="N-terminal nucleophile aminohydrolases (Ntn hydrolases)"/>
    <property type="match status" value="1"/>
</dbReference>
<evidence type="ECO:0000256" key="3">
    <source>
        <dbReference type="ARBA" id="ARBA00047417"/>
    </source>
</evidence>
<dbReference type="Pfam" id="PF01019">
    <property type="entry name" value="G_glu_transpept"/>
    <property type="match status" value="1"/>
</dbReference>
<dbReference type="EC" id="3.4.19.13" evidence="4"/>
<evidence type="ECO:0000313" key="5">
    <source>
        <dbReference type="EMBL" id="CAG5093089.1"/>
    </source>
</evidence>
<comment type="PTM">
    <text evidence="4">Cleaved by autocatalysis into a large and a small subunit.</text>
</comment>
<dbReference type="InterPro" id="IPR000101">
    <property type="entry name" value="GGT_peptidase"/>
</dbReference>
<dbReference type="Gene3D" id="1.10.246.130">
    <property type="match status" value="1"/>
</dbReference>
<evidence type="ECO:0000256" key="4">
    <source>
        <dbReference type="RuleBase" id="RU368036"/>
    </source>
</evidence>
<dbReference type="InterPro" id="IPR052896">
    <property type="entry name" value="GGT-like_enzyme"/>
</dbReference>
<keyword evidence="4" id="KW-0865">Zymogen</keyword>
<comment type="subunit">
    <text evidence="4">This enzyme consists of two polypeptide chains, which are synthesized in precursor form from a single polypeptide.</text>
</comment>
<keyword evidence="4 5" id="KW-0808">Transferase</keyword>
<proteinExistence type="inferred from homology"/>
<comment type="pathway">
    <text evidence="4">Sulfur metabolism; glutathione metabolism.</text>
</comment>
<comment type="caution">
    <text evidence="5">The sequence shown here is derived from an EMBL/GenBank/DDBJ whole genome shotgun (WGS) entry which is preliminary data.</text>
</comment>
<dbReference type="Gene3D" id="3.60.20.40">
    <property type="match status" value="1"/>
</dbReference>
<keyword evidence="4 5" id="KW-0012">Acyltransferase</keyword>
<dbReference type="PANTHER" id="PTHR43881">
    <property type="entry name" value="GAMMA-GLUTAMYLTRANSPEPTIDASE (AFU_ORTHOLOGUE AFUA_4G13580)"/>
    <property type="match status" value="1"/>
</dbReference>
<gene>
    <name evidence="5" type="primary">txxe 3589-ywrD</name>
    <name evidence="5" type="ORF">TXXE_19230</name>
</gene>
<dbReference type="RefSeq" id="WP_213486893.1">
    <property type="nucleotide sequence ID" value="NZ_CAJRAY010000100.1"/>
</dbReference>
<protein>
    <recommendedName>
        <fullName evidence="4">Glutathione hydrolase proenzyme</fullName>
        <ecNumber evidence="4">2.3.2.2</ecNumber>
        <ecNumber evidence="4">3.4.19.13</ecNumber>
    </recommendedName>
    <component>
        <recommendedName>
            <fullName evidence="4">Glutathione hydrolase large chain</fullName>
        </recommendedName>
    </component>
    <component>
        <recommendedName>
            <fullName evidence="4">Glutathione hydrolase small chain</fullName>
        </recommendedName>
    </component>
</protein>
<dbReference type="EMBL" id="CAJRAY010000100">
    <property type="protein sequence ID" value="CAG5093089.1"/>
    <property type="molecule type" value="Genomic_DNA"/>
</dbReference>
<evidence type="ECO:0000256" key="1">
    <source>
        <dbReference type="ARBA" id="ARBA00001049"/>
    </source>
</evidence>
<dbReference type="InterPro" id="IPR029055">
    <property type="entry name" value="Ntn_hydrolases_N"/>
</dbReference>
<comment type="catalytic activity">
    <reaction evidence="3 4">
        <text>an N-terminal (5-L-glutamyl)-[peptide] + an alpha-amino acid = 5-L-glutamyl amino acid + an N-terminal L-alpha-aminoacyl-[peptide]</text>
        <dbReference type="Rhea" id="RHEA:23904"/>
        <dbReference type="Rhea" id="RHEA-COMP:9780"/>
        <dbReference type="Rhea" id="RHEA-COMP:9795"/>
        <dbReference type="ChEBI" id="CHEBI:77644"/>
        <dbReference type="ChEBI" id="CHEBI:78597"/>
        <dbReference type="ChEBI" id="CHEBI:78599"/>
        <dbReference type="ChEBI" id="CHEBI:78608"/>
        <dbReference type="EC" id="2.3.2.2"/>
    </reaction>
</comment>
<dbReference type="InterPro" id="IPR043137">
    <property type="entry name" value="GGT_ssub_C"/>
</dbReference>
<reference evidence="5 6" key="1">
    <citation type="submission" date="2021-04" db="EMBL/GenBank/DDBJ databases">
        <authorList>
            <person name="Rakotoarivonina H."/>
        </authorList>
    </citation>
    <scope>NUCLEOTIDE SEQUENCE [LARGE SCALE GENOMIC DNA]</scope>
    <source>
        <strain evidence="5 6">XE</strain>
    </source>
</reference>
<organism evidence="5 6">
    <name type="scientific">Thermobacillus xylanilyticus</name>
    <dbReference type="NCBI Taxonomy" id="76633"/>
    <lineage>
        <taxon>Bacteria</taxon>
        <taxon>Bacillati</taxon>
        <taxon>Bacillota</taxon>
        <taxon>Bacilli</taxon>
        <taxon>Bacillales</taxon>
        <taxon>Paenibacillaceae</taxon>
        <taxon>Thermobacillus</taxon>
    </lineage>
</organism>
<sequence>MVVSPHALASEAGARILAAGGNAFDAAVAVSACLGVVYPHMTGMGGDSFWLVYHAGEGQVRAYNASGRSGRLVHRGLYAGEPHIPFRGIRSAITVPGMVDGWAAIHRAYGRLPFGEVLSPAIRYAEQGFPVSAGQAAFTREAASALAQDARAASVYLPNGCAPEAGSRFVQPALARSLKRVAEGGREAFYKGEIARDIADFMRREGGYLTRDDFADHAGRWETPLFGRYREYTVAQVPPNSQGFAGLMILNMLDRFHLQSIEHGSADYYHLLIEAVKLAFRDRDRYLTDPDFSPIPLDRLLSRPYAAELAGRIRMDRAREADAAPMGRDTAYAAVADAEGNAVSFIQSLYFEFGSAVAAGDTGILLQNRGSFFSLDPDHVNRLEPGKRTFHTLMPAMALLDGRPAILYGTQGGEGQPQTQTAVLTRIADYGMHPQEAVSAPRWLWGRTWGEPRRDLRIEARVGRDVMDDLRRRGHPVQPAADYDGCMGHAHAIVIRDGWCEGGVDPRSDGQVAGI</sequence>
<name>A0ABN7SE30_THEXY</name>
<dbReference type="EC" id="2.3.2.2" evidence="4"/>
<dbReference type="PANTHER" id="PTHR43881:SF1">
    <property type="entry name" value="GAMMA-GLUTAMYLTRANSPEPTIDASE (AFU_ORTHOLOGUE AFUA_4G13580)"/>
    <property type="match status" value="1"/>
</dbReference>
<accession>A0ABN7SE30</accession>
<dbReference type="GO" id="GO:0103068">
    <property type="term" value="F:leukotriene C4 gamma-glutamyl transferase activity"/>
    <property type="evidence" value="ECO:0007669"/>
    <property type="project" value="UniProtKB-EC"/>
</dbReference>
<comment type="catalytic activity">
    <reaction evidence="1 4">
        <text>an S-substituted glutathione + H2O = an S-substituted L-cysteinylglycine + L-glutamate</text>
        <dbReference type="Rhea" id="RHEA:59468"/>
        <dbReference type="ChEBI" id="CHEBI:15377"/>
        <dbReference type="ChEBI" id="CHEBI:29985"/>
        <dbReference type="ChEBI" id="CHEBI:90779"/>
        <dbReference type="ChEBI" id="CHEBI:143103"/>
        <dbReference type="EC" id="3.4.19.13"/>
    </reaction>
</comment>
<dbReference type="InterPro" id="IPR043138">
    <property type="entry name" value="GGT_lsub"/>
</dbReference>
<dbReference type="Proteomes" id="UP000681526">
    <property type="component" value="Unassembled WGS sequence"/>
</dbReference>
<evidence type="ECO:0000256" key="2">
    <source>
        <dbReference type="ARBA" id="ARBA00001089"/>
    </source>
</evidence>
<dbReference type="PRINTS" id="PR01210">
    <property type="entry name" value="GGTRANSPTASE"/>
</dbReference>